<dbReference type="EMBL" id="CP058322">
    <property type="protein sequence ID" value="QLD25424.1"/>
    <property type="molecule type" value="Genomic_DNA"/>
</dbReference>
<sequence>MHHDTVAAAARRFPLLGRPRPDCPALPLRMKEITDAANAALRKPGHGMADAAHVLNKAALIASDAGLPDLARRICWQHIDAYLRLARPLTVLEARYMLEPVLNLARLQIRAEQGAPALRLMEAMHEAVTRHIDLVVGARTLPTANLVGDRAERRMLRQWVWLQLIGEGTRVLALDGRWDEAAEHARSHNGIGAHLMEGRQAVIIAACLQGDPEYGRRVLTESALTQPWEQQVAACLSLMCATQARPAMPQHLTVLTERLALPITAPNYASYRARLGLAGAILANATQPELATRLLHHTARQAIDTADGYAARDILGFREPLQGITADQHAALRHIATTAGLGLGELPEEVVRHLATAADMAVQALAAPAAAAPAAGLGRA</sequence>
<evidence type="ECO:0000313" key="2">
    <source>
        <dbReference type="Proteomes" id="UP000509335"/>
    </source>
</evidence>
<gene>
    <name evidence="1" type="ORF">HXZ27_15450</name>
</gene>
<reference evidence="1 2" key="1">
    <citation type="submission" date="2020-07" db="EMBL/GenBank/DDBJ databases">
        <title>A bifunctional nitrone conjugated secondary metabolite targeting the ribosome.</title>
        <authorList>
            <person name="Limbrick E.M."/>
            <person name="Graf M."/>
            <person name="Derewacz D.K."/>
            <person name="Nguyen F."/>
            <person name="Spraggins J.M."/>
            <person name="Wieland M."/>
            <person name="Ynigez-Gutierrez A.E."/>
            <person name="Reisman B.J."/>
            <person name="Zinshteyn B."/>
            <person name="McCulloch K."/>
            <person name="Iverson T.M."/>
            <person name="Green R."/>
            <person name="Wilson D.N."/>
            <person name="Bachmann B.O."/>
        </authorList>
    </citation>
    <scope>NUCLEOTIDE SEQUENCE [LARGE SCALE GENOMIC DNA]</scope>
    <source>
        <strain evidence="2">aurantiaca</strain>
    </source>
</reference>
<protein>
    <submittedName>
        <fullName evidence="1">Uncharacterized protein</fullName>
    </submittedName>
</protein>
<evidence type="ECO:0000313" key="1">
    <source>
        <dbReference type="EMBL" id="QLD25424.1"/>
    </source>
</evidence>
<dbReference type="KEGG" id="mcab:HXZ27_15450"/>
<proteinExistence type="predicted"/>
<dbReference type="AlphaFoldDB" id="A0A7H8XKT5"/>
<accession>A0A7H8XKT5</accession>
<organism evidence="1 2">
    <name type="scientific">Micromonospora carbonacea</name>
    <dbReference type="NCBI Taxonomy" id="47853"/>
    <lineage>
        <taxon>Bacteria</taxon>
        <taxon>Bacillati</taxon>
        <taxon>Actinomycetota</taxon>
        <taxon>Actinomycetes</taxon>
        <taxon>Micromonosporales</taxon>
        <taxon>Micromonosporaceae</taxon>
        <taxon>Micromonospora</taxon>
    </lineage>
</organism>
<dbReference type="Proteomes" id="UP000509335">
    <property type="component" value="Chromosome"/>
</dbReference>
<name>A0A7H8XKT5_9ACTN</name>